<dbReference type="Proteomes" id="UP000677244">
    <property type="component" value="Unassembled WGS sequence"/>
</dbReference>
<sequence length="853" mass="98580">MRNPVIPYLWLWLLFISLNSTAQTPVADTATYKCVAAGPAYKRPSFYQWLWGRNHRVEWITPIRVPVLKLDTAFGGLIPYKTGGGNESKSLRLRTKEGKEYVLRSINKSREEVIPPQVEGTFLDDIVRDGVSMSHPYGAFAVSNMMQYAGIYHTLPVLVFLPQQKALDTFVTKYGDDLYLLEQKPEGDWREADNLGNFRAFSSTDEVLIKLQLNSTYTVDQHAFVRARLFDMLIGDWDRHEGNWSWGEAATTTGVQFKPVPRDRDQAFFYHNGVFINFVIKASSLSFMQHFDYKEEKVEKLNTSARYLDRFFSNGLTLTDWVYEAEVLQKALTDSVIEQSVKQLPPEIFATRGQELIDKLKTRRGQLPTLAKQNYLFIAKEVEITGTQQREYFEVSGAGDNETSVAVFRINEKGQKEATPYYNRIFNPAETKEIRLFGIKGEDVYMVKNDRNNISIRIIGGEGKDSIVQSSHKIHVYDDTGNVFQTSSARMHLSSDTAVNNWNYRWFRYDKAGIRPEAFYNNADRFFVGLNYRYRKYKWRQDPYAWEHSVGVRYSISQGALSAYWSAFYPQVMGKWNLALRADYDAIRWTNFYGTGNETKQTTSNINYYRLRSEEWYAGVGLNRGIGRRSTVSVTGYFLQTTGKNDPERYPAKVFSSSHELFSANPYAGLQLSYAYVHLRDSVAPETGYTFLANAVYAKNFKQQEFYQQYNAHAQLYVPLLNHVSLAIRAGAETIVNNDVLNTGQAYEHAIIGGPRIMRGYRRERFWGKTSFYNSNELRYITNFRSYFMNGKIGFFAFFDQGRVWMPGEHSNKMHISYGPGIILVPFYKYNFSATYGITEEIRLVQIRWNRTL</sequence>
<evidence type="ECO:0000256" key="1">
    <source>
        <dbReference type="SAM" id="SignalP"/>
    </source>
</evidence>
<protein>
    <recommendedName>
        <fullName evidence="4">Haemolysin activator HlyB C-terminal domain-containing protein</fullName>
    </recommendedName>
</protein>
<feature type="chain" id="PRO_5045643508" description="Haemolysin activator HlyB C-terminal domain-containing protein" evidence="1">
    <location>
        <begin position="23"/>
        <end position="853"/>
    </location>
</feature>
<keyword evidence="1" id="KW-0732">Signal</keyword>
<evidence type="ECO:0000313" key="3">
    <source>
        <dbReference type="Proteomes" id="UP000677244"/>
    </source>
</evidence>
<comment type="caution">
    <text evidence="2">The sequence shown here is derived from an EMBL/GenBank/DDBJ whole genome shotgun (WGS) entry which is preliminary data.</text>
</comment>
<dbReference type="RefSeq" id="WP_209137432.1">
    <property type="nucleotide sequence ID" value="NZ_JAGHKO010000001.1"/>
</dbReference>
<feature type="signal peptide" evidence="1">
    <location>
        <begin position="1"/>
        <end position="22"/>
    </location>
</feature>
<evidence type="ECO:0000313" key="2">
    <source>
        <dbReference type="EMBL" id="MBO9199366.1"/>
    </source>
</evidence>
<dbReference type="EMBL" id="JAGHKO010000001">
    <property type="protein sequence ID" value="MBO9199366.1"/>
    <property type="molecule type" value="Genomic_DNA"/>
</dbReference>
<proteinExistence type="predicted"/>
<accession>A0ABS3YNA0</accession>
<evidence type="ECO:0008006" key="4">
    <source>
        <dbReference type="Google" id="ProtNLM"/>
    </source>
</evidence>
<organism evidence="2 3">
    <name type="scientific">Niastella soli</name>
    <dbReference type="NCBI Taxonomy" id="2821487"/>
    <lineage>
        <taxon>Bacteria</taxon>
        <taxon>Pseudomonadati</taxon>
        <taxon>Bacteroidota</taxon>
        <taxon>Chitinophagia</taxon>
        <taxon>Chitinophagales</taxon>
        <taxon>Chitinophagaceae</taxon>
        <taxon>Niastella</taxon>
    </lineage>
</organism>
<dbReference type="Gene3D" id="2.40.160.50">
    <property type="entry name" value="membrane protein fhac: a member of the omp85/tpsb transporter family"/>
    <property type="match status" value="1"/>
</dbReference>
<gene>
    <name evidence="2" type="ORF">J7I42_03750</name>
</gene>
<reference evidence="2 3" key="1">
    <citation type="submission" date="2021-03" db="EMBL/GenBank/DDBJ databases">
        <title>Assistant Professor.</title>
        <authorList>
            <person name="Huq M.A."/>
        </authorList>
    </citation>
    <scope>NUCLEOTIDE SEQUENCE [LARGE SCALE GENOMIC DNA]</scope>
    <source>
        <strain evidence="2 3">MAH-29</strain>
    </source>
</reference>
<keyword evidence="3" id="KW-1185">Reference proteome</keyword>
<name>A0ABS3YNA0_9BACT</name>